<sequence length="52" mass="6214">VRDEGLRIVSSWWISFRRPERKQLRSEVADNPVTRLESDSNCCWYSSTDPVW</sequence>
<dbReference type="AlphaFoldDB" id="A0A392VVR1"/>
<dbReference type="EMBL" id="LXQA011253925">
    <property type="protein sequence ID" value="MCI90775.1"/>
    <property type="molecule type" value="Genomic_DNA"/>
</dbReference>
<reference evidence="1 2" key="1">
    <citation type="journal article" date="2018" name="Front. Plant Sci.">
        <title>Red Clover (Trifolium pratense) and Zigzag Clover (T. medium) - A Picture of Genomic Similarities and Differences.</title>
        <authorList>
            <person name="Dluhosova J."/>
            <person name="Istvanek J."/>
            <person name="Nedelnik J."/>
            <person name="Repkova J."/>
        </authorList>
    </citation>
    <scope>NUCLEOTIDE SEQUENCE [LARGE SCALE GENOMIC DNA]</scope>
    <source>
        <strain evidence="2">cv. 10/8</strain>
        <tissue evidence="1">Leaf</tissue>
    </source>
</reference>
<protein>
    <submittedName>
        <fullName evidence="1">Uncharacterized protein</fullName>
    </submittedName>
</protein>
<organism evidence="1 2">
    <name type="scientific">Trifolium medium</name>
    <dbReference type="NCBI Taxonomy" id="97028"/>
    <lineage>
        <taxon>Eukaryota</taxon>
        <taxon>Viridiplantae</taxon>
        <taxon>Streptophyta</taxon>
        <taxon>Embryophyta</taxon>
        <taxon>Tracheophyta</taxon>
        <taxon>Spermatophyta</taxon>
        <taxon>Magnoliopsida</taxon>
        <taxon>eudicotyledons</taxon>
        <taxon>Gunneridae</taxon>
        <taxon>Pentapetalae</taxon>
        <taxon>rosids</taxon>
        <taxon>fabids</taxon>
        <taxon>Fabales</taxon>
        <taxon>Fabaceae</taxon>
        <taxon>Papilionoideae</taxon>
        <taxon>50 kb inversion clade</taxon>
        <taxon>NPAAA clade</taxon>
        <taxon>Hologalegina</taxon>
        <taxon>IRL clade</taxon>
        <taxon>Trifolieae</taxon>
        <taxon>Trifolium</taxon>
    </lineage>
</organism>
<dbReference type="Proteomes" id="UP000265520">
    <property type="component" value="Unassembled WGS sequence"/>
</dbReference>
<keyword evidence="2" id="KW-1185">Reference proteome</keyword>
<accession>A0A392VVR1</accession>
<evidence type="ECO:0000313" key="2">
    <source>
        <dbReference type="Proteomes" id="UP000265520"/>
    </source>
</evidence>
<proteinExistence type="predicted"/>
<feature type="non-terminal residue" evidence="1">
    <location>
        <position position="1"/>
    </location>
</feature>
<name>A0A392VVR1_9FABA</name>
<evidence type="ECO:0000313" key="1">
    <source>
        <dbReference type="EMBL" id="MCI90775.1"/>
    </source>
</evidence>
<comment type="caution">
    <text evidence="1">The sequence shown here is derived from an EMBL/GenBank/DDBJ whole genome shotgun (WGS) entry which is preliminary data.</text>
</comment>